<name>A0A5C5XSW5_9BACT</name>
<keyword evidence="6" id="KW-1185">Reference proteome</keyword>
<evidence type="ECO:0000256" key="2">
    <source>
        <dbReference type="ARBA" id="ARBA00004818"/>
    </source>
</evidence>
<comment type="similarity">
    <text evidence="3">Belongs to the HAD-like hydrolase superfamily. CbbY/CbbZ/Gph/YieH family.</text>
</comment>
<dbReference type="PANTHER" id="PTHR43434">
    <property type="entry name" value="PHOSPHOGLYCOLATE PHOSPHATASE"/>
    <property type="match status" value="1"/>
</dbReference>
<dbReference type="NCBIfam" id="TIGR01549">
    <property type="entry name" value="HAD-SF-IA-v1"/>
    <property type="match status" value="1"/>
</dbReference>
<comment type="pathway">
    <text evidence="2">Organic acid metabolism; glycolate biosynthesis; glycolate from 2-phosphoglycolate: step 1/1.</text>
</comment>
<dbReference type="Proteomes" id="UP000318478">
    <property type="component" value="Unassembled WGS sequence"/>
</dbReference>
<dbReference type="RefSeq" id="WP_197528259.1">
    <property type="nucleotide sequence ID" value="NZ_SJPO01000019.1"/>
</dbReference>
<dbReference type="GO" id="GO:0006281">
    <property type="term" value="P:DNA repair"/>
    <property type="evidence" value="ECO:0007669"/>
    <property type="project" value="TreeGrafter"/>
</dbReference>
<dbReference type="EC" id="3.1.3.18" evidence="4"/>
<organism evidence="5 6">
    <name type="scientific">Posidoniimonas polymericola</name>
    <dbReference type="NCBI Taxonomy" id="2528002"/>
    <lineage>
        <taxon>Bacteria</taxon>
        <taxon>Pseudomonadati</taxon>
        <taxon>Planctomycetota</taxon>
        <taxon>Planctomycetia</taxon>
        <taxon>Pirellulales</taxon>
        <taxon>Lacipirellulaceae</taxon>
        <taxon>Posidoniimonas</taxon>
    </lineage>
</organism>
<dbReference type="SFLD" id="SFLDS00003">
    <property type="entry name" value="Haloacid_Dehalogenase"/>
    <property type="match status" value="1"/>
</dbReference>
<evidence type="ECO:0000256" key="1">
    <source>
        <dbReference type="ARBA" id="ARBA00000830"/>
    </source>
</evidence>
<dbReference type="SUPFAM" id="SSF56784">
    <property type="entry name" value="HAD-like"/>
    <property type="match status" value="1"/>
</dbReference>
<dbReference type="GO" id="GO:0008967">
    <property type="term" value="F:phosphoglycolate phosphatase activity"/>
    <property type="evidence" value="ECO:0007669"/>
    <property type="project" value="UniProtKB-EC"/>
</dbReference>
<dbReference type="Gene3D" id="1.10.150.240">
    <property type="entry name" value="Putative phosphatase, domain 2"/>
    <property type="match status" value="1"/>
</dbReference>
<dbReference type="AlphaFoldDB" id="A0A5C5XSW5"/>
<gene>
    <name evidence="5" type="primary">gph_1</name>
    <name evidence="5" type="ORF">Pla123a_48910</name>
</gene>
<evidence type="ECO:0000256" key="4">
    <source>
        <dbReference type="ARBA" id="ARBA00013078"/>
    </source>
</evidence>
<protein>
    <recommendedName>
        <fullName evidence="4">phosphoglycolate phosphatase</fullName>
        <ecNumber evidence="4">3.1.3.18</ecNumber>
    </recommendedName>
</protein>
<evidence type="ECO:0000313" key="5">
    <source>
        <dbReference type="EMBL" id="TWT65423.1"/>
    </source>
</evidence>
<dbReference type="SFLD" id="SFLDG01129">
    <property type="entry name" value="C1.5:_HAD__Beta-PGM__Phosphata"/>
    <property type="match status" value="1"/>
</dbReference>
<dbReference type="Gene3D" id="3.40.50.1000">
    <property type="entry name" value="HAD superfamily/HAD-like"/>
    <property type="match status" value="1"/>
</dbReference>
<dbReference type="InterPro" id="IPR036412">
    <property type="entry name" value="HAD-like_sf"/>
</dbReference>
<accession>A0A5C5XSW5</accession>
<dbReference type="InterPro" id="IPR006439">
    <property type="entry name" value="HAD-SF_hydro_IA"/>
</dbReference>
<comment type="catalytic activity">
    <reaction evidence="1">
        <text>2-phosphoglycolate + H2O = glycolate + phosphate</text>
        <dbReference type="Rhea" id="RHEA:14369"/>
        <dbReference type="ChEBI" id="CHEBI:15377"/>
        <dbReference type="ChEBI" id="CHEBI:29805"/>
        <dbReference type="ChEBI" id="CHEBI:43474"/>
        <dbReference type="ChEBI" id="CHEBI:58033"/>
        <dbReference type="EC" id="3.1.3.18"/>
    </reaction>
</comment>
<dbReference type="Pfam" id="PF13419">
    <property type="entry name" value="HAD_2"/>
    <property type="match status" value="1"/>
</dbReference>
<dbReference type="InterPro" id="IPR041492">
    <property type="entry name" value="HAD_2"/>
</dbReference>
<dbReference type="InterPro" id="IPR050155">
    <property type="entry name" value="HAD-like_hydrolase_sf"/>
</dbReference>
<evidence type="ECO:0000313" key="6">
    <source>
        <dbReference type="Proteomes" id="UP000318478"/>
    </source>
</evidence>
<sequence length="222" mass="24168">MPSLIIFDYDGTLCATHQAISHSLTGVFRERGQIELEPELVSHAIGRGISLHDTLRALHPRGEELGGEELDDWQQHYRAIYHEAAETLVEAFPDAADTVAACGEVCPVAIVSNKSPEAITHSLRQLGMDGLVQHIFGDNGVLPKKPDPALYAGAIRAAFPDARPESTLMVGDTASDLRFAKNAGLRACWAAYGYGGEEECNEVGYEFRIDRLDELLPIVEGL</sequence>
<dbReference type="EMBL" id="SJPO01000019">
    <property type="protein sequence ID" value="TWT65423.1"/>
    <property type="molecule type" value="Genomic_DNA"/>
</dbReference>
<dbReference type="InterPro" id="IPR023198">
    <property type="entry name" value="PGP-like_dom2"/>
</dbReference>
<reference evidence="5 6" key="1">
    <citation type="submission" date="2019-02" db="EMBL/GenBank/DDBJ databases">
        <title>Deep-cultivation of Planctomycetes and their phenomic and genomic characterization uncovers novel biology.</title>
        <authorList>
            <person name="Wiegand S."/>
            <person name="Jogler M."/>
            <person name="Boedeker C."/>
            <person name="Pinto D."/>
            <person name="Vollmers J."/>
            <person name="Rivas-Marin E."/>
            <person name="Kohn T."/>
            <person name="Peeters S.H."/>
            <person name="Heuer A."/>
            <person name="Rast P."/>
            <person name="Oberbeckmann S."/>
            <person name="Bunk B."/>
            <person name="Jeske O."/>
            <person name="Meyerdierks A."/>
            <person name="Storesund J.E."/>
            <person name="Kallscheuer N."/>
            <person name="Luecker S."/>
            <person name="Lage O.M."/>
            <person name="Pohl T."/>
            <person name="Merkel B.J."/>
            <person name="Hornburger P."/>
            <person name="Mueller R.-W."/>
            <person name="Bruemmer F."/>
            <person name="Labrenz M."/>
            <person name="Spormann A.M."/>
            <person name="Op Den Camp H."/>
            <person name="Overmann J."/>
            <person name="Amann R."/>
            <person name="Jetten M.S.M."/>
            <person name="Mascher T."/>
            <person name="Medema M.H."/>
            <person name="Devos D.P."/>
            <person name="Kaster A.-K."/>
            <person name="Ovreas L."/>
            <person name="Rohde M."/>
            <person name="Galperin M.Y."/>
            <person name="Jogler C."/>
        </authorList>
    </citation>
    <scope>NUCLEOTIDE SEQUENCE [LARGE SCALE GENOMIC DNA]</scope>
    <source>
        <strain evidence="5 6">Pla123a</strain>
    </source>
</reference>
<proteinExistence type="inferred from homology"/>
<keyword evidence="5" id="KW-0378">Hydrolase</keyword>
<evidence type="ECO:0000256" key="3">
    <source>
        <dbReference type="ARBA" id="ARBA00006171"/>
    </source>
</evidence>
<dbReference type="PANTHER" id="PTHR43434:SF1">
    <property type="entry name" value="PHOSPHOGLYCOLATE PHOSPHATASE"/>
    <property type="match status" value="1"/>
</dbReference>
<comment type="caution">
    <text evidence="5">The sequence shown here is derived from an EMBL/GenBank/DDBJ whole genome shotgun (WGS) entry which is preliminary data.</text>
</comment>
<dbReference type="InterPro" id="IPR023214">
    <property type="entry name" value="HAD_sf"/>
</dbReference>